<feature type="domain" description="RWD" evidence="2">
    <location>
        <begin position="9"/>
        <end position="121"/>
    </location>
</feature>
<dbReference type="PANTHER" id="PTHR12292">
    <property type="entry name" value="RWD DOMAIN-CONTAINING PROTEIN"/>
    <property type="match status" value="1"/>
</dbReference>
<evidence type="ECO:0000313" key="5">
    <source>
        <dbReference type="WBParaSite" id="EVEC_0001117801-mRNA-1"/>
    </source>
</evidence>
<dbReference type="WBParaSite" id="EVEC_0001117801-mRNA-1">
    <property type="protein sequence ID" value="EVEC_0001117801-mRNA-1"/>
    <property type="gene ID" value="EVEC_0001117801"/>
</dbReference>
<evidence type="ECO:0000313" key="4">
    <source>
        <dbReference type="Proteomes" id="UP000274131"/>
    </source>
</evidence>
<dbReference type="GO" id="GO:0009893">
    <property type="term" value="P:positive regulation of metabolic process"/>
    <property type="evidence" value="ECO:0007669"/>
    <property type="project" value="UniProtKB-ARBA"/>
</dbReference>
<accession>A0A0N4VK07</accession>
<dbReference type="AlphaFoldDB" id="A0A0N4VK07"/>
<reference evidence="5" key="1">
    <citation type="submission" date="2017-02" db="UniProtKB">
        <authorList>
            <consortium name="WormBaseParasite"/>
        </authorList>
    </citation>
    <scope>IDENTIFICATION</scope>
</reference>
<name>A0A0N4VK07_ENTVE</name>
<dbReference type="GO" id="GO:0051246">
    <property type="term" value="P:regulation of protein metabolic process"/>
    <property type="evidence" value="ECO:0007669"/>
    <property type="project" value="UniProtKB-ARBA"/>
</dbReference>
<keyword evidence="1" id="KW-0175">Coiled coil</keyword>
<dbReference type="Pfam" id="PF05773">
    <property type="entry name" value="RWD"/>
    <property type="match status" value="1"/>
</dbReference>
<dbReference type="SMART" id="SM00591">
    <property type="entry name" value="RWD"/>
    <property type="match status" value="1"/>
</dbReference>
<dbReference type="SUPFAM" id="SSF54495">
    <property type="entry name" value="UBC-like"/>
    <property type="match status" value="1"/>
</dbReference>
<dbReference type="FunFam" id="3.10.110.10:FF:000050">
    <property type="entry name" value="eIF-2-alpha kinase GCN2"/>
    <property type="match status" value="1"/>
</dbReference>
<gene>
    <name evidence="3" type="ORF">EVEC_LOCUS10503</name>
</gene>
<dbReference type="STRING" id="51028.A0A0N4VK07"/>
<organism evidence="5">
    <name type="scientific">Enterobius vermicularis</name>
    <name type="common">Human pinworm</name>
    <dbReference type="NCBI Taxonomy" id="51028"/>
    <lineage>
        <taxon>Eukaryota</taxon>
        <taxon>Metazoa</taxon>
        <taxon>Ecdysozoa</taxon>
        <taxon>Nematoda</taxon>
        <taxon>Chromadorea</taxon>
        <taxon>Rhabditida</taxon>
        <taxon>Spirurina</taxon>
        <taxon>Oxyuridomorpha</taxon>
        <taxon>Oxyuroidea</taxon>
        <taxon>Oxyuridae</taxon>
        <taxon>Enterobius</taxon>
    </lineage>
</organism>
<dbReference type="EMBL" id="UXUI01010903">
    <property type="protein sequence ID" value="VDD95752.1"/>
    <property type="molecule type" value="Genomic_DNA"/>
</dbReference>
<protein>
    <submittedName>
        <fullName evidence="5">RWD domain-containing protein</fullName>
    </submittedName>
</protein>
<evidence type="ECO:0000313" key="3">
    <source>
        <dbReference type="EMBL" id="VDD95752.1"/>
    </source>
</evidence>
<dbReference type="InterPro" id="IPR016135">
    <property type="entry name" value="UBQ-conjugating_enzyme/RWD"/>
</dbReference>
<dbReference type="InterPro" id="IPR032378">
    <property type="entry name" value="ZC3H15/TMA46_C"/>
</dbReference>
<reference evidence="3 4" key="2">
    <citation type="submission" date="2018-10" db="EMBL/GenBank/DDBJ databases">
        <authorList>
            <consortium name="Pathogen Informatics"/>
        </authorList>
    </citation>
    <scope>NUCLEOTIDE SEQUENCE [LARGE SCALE GENOMIC DNA]</scope>
</reference>
<dbReference type="Proteomes" id="UP000274131">
    <property type="component" value="Unassembled WGS sequence"/>
</dbReference>
<keyword evidence="4" id="KW-1185">Reference proteome</keyword>
<evidence type="ECO:0000259" key="2">
    <source>
        <dbReference type="PROSITE" id="PS50908"/>
    </source>
</evidence>
<dbReference type="PROSITE" id="PS50908">
    <property type="entry name" value="RWD"/>
    <property type="match status" value="1"/>
</dbReference>
<dbReference type="OrthoDB" id="277175at2759"/>
<dbReference type="GO" id="GO:0033554">
    <property type="term" value="P:cellular response to stress"/>
    <property type="evidence" value="ECO:0007669"/>
    <property type="project" value="UniProtKB-ARBA"/>
</dbReference>
<dbReference type="Gene3D" id="3.10.110.10">
    <property type="entry name" value="Ubiquitin Conjugating Enzyme"/>
    <property type="match status" value="1"/>
</dbReference>
<sequence length="228" mass="25990">MSQQEIQLQELEALEAIFPGELEIIDRDYPNIEIVINLAPHSDESAVEDSSDIFKLRLSIRLPPDYPDQVPVLSLSGLEPLFSEGRIKMISDDLYKVAEENLGMPMVFTIISLLQDNIGVLVEDLNKEKEQLNQQKIAEEEALNRKKFEGIRVTPESFREWKLNFDIEVEAAREKEKKIREAALCGKLTGRQLFLRDASLNLSDFAVMQAAGNVEIDESLFDEVSLFY</sequence>
<proteinExistence type="predicted"/>
<evidence type="ECO:0000256" key="1">
    <source>
        <dbReference type="SAM" id="Coils"/>
    </source>
</evidence>
<dbReference type="GO" id="GO:0010468">
    <property type="term" value="P:regulation of gene expression"/>
    <property type="evidence" value="ECO:0007669"/>
    <property type="project" value="UniProtKB-ARBA"/>
</dbReference>
<dbReference type="InterPro" id="IPR006575">
    <property type="entry name" value="RWD_dom"/>
</dbReference>
<feature type="coiled-coil region" evidence="1">
    <location>
        <begin position="115"/>
        <end position="149"/>
    </location>
</feature>
<dbReference type="Pfam" id="PF16543">
    <property type="entry name" value="DFRP_C"/>
    <property type="match status" value="1"/>
</dbReference>
<dbReference type="InterPro" id="IPR040213">
    <property type="entry name" value="GIR2-like"/>
</dbReference>